<sequence length="441" mass="49894">MVLGVALCSSMQVEVEQGLLLGETVRSIENEFINISTYINVFKYPFTSAFGGDNSSVTIFGESAGSGSVDFHLLSKKSRYLFHQAILESGTSIAPWSYRDDHEMNKVNEAFRLGSLLNCTTGDTFALVKCLKLVDPMVIAETVALNGIRMRPTIDGVFLEESPITMTERGDFKDCPLIIGFNKDEGTVYIPLLFPKYLQSKEAPYLNKENFDMLVVKVLQENNPFVHELLEDAVKQEYVDWSQWDNQTSDYFDTIVPILGDEVFSCPSLKTARAHATMMPVFESYQTGPGYLGAGHAEELQFVFGFPFIPEMVGMHGPMTNEEKELSDKFMRFWTNFAHSGEPSRHNVSSSPGTGEWAWPTFTVPGLEYKDVSVELPVGNGIKADECVFWNDFKPKLLTITASMDQTEVEWREEFSGWQKDLEEWRMSLRDYKQDPNCDDQ</sequence>
<dbReference type="EC" id="3.1.1.-" evidence="4"/>
<dbReference type="Proteomes" id="UP001152320">
    <property type="component" value="Chromosome 9"/>
</dbReference>
<dbReference type="GO" id="GO:0003990">
    <property type="term" value="F:acetylcholinesterase activity"/>
    <property type="evidence" value="ECO:0007669"/>
    <property type="project" value="TreeGrafter"/>
</dbReference>
<evidence type="ECO:0000259" key="5">
    <source>
        <dbReference type="Pfam" id="PF00135"/>
    </source>
</evidence>
<dbReference type="PROSITE" id="PS00122">
    <property type="entry name" value="CARBOXYLESTERASE_B_1"/>
    <property type="match status" value="1"/>
</dbReference>
<dbReference type="Pfam" id="PF00135">
    <property type="entry name" value="COesterase"/>
    <property type="match status" value="1"/>
</dbReference>
<keyword evidence="2" id="KW-0719">Serine esterase</keyword>
<evidence type="ECO:0000313" key="7">
    <source>
        <dbReference type="Proteomes" id="UP001152320"/>
    </source>
</evidence>
<comment type="caution">
    <text evidence="6">The sequence shown here is derived from an EMBL/GenBank/DDBJ whole genome shotgun (WGS) entry which is preliminary data.</text>
</comment>
<evidence type="ECO:0000256" key="4">
    <source>
        <dbReference type="RuleBase" id="RU361235"/>
    </source>
</evidence>
<accession>A0A9Q1C1P2</accession>
<dbReference type="InterPro" id="IPR050654">
    <property type="entry name" value="AChE-related_enzymes"/>
</dbReference>
<dbReference type="GO" id="GO:0005615">
    <property type="term" value="C:extracellular space"/>
    <property type="evidence" value="ECO:0007669"/>
    <property type="project" value="TreeGrafter"/>
</dbReference>
<dbReference type="GO" id="GO:0019695">
    <property type="term" value="P:choline metabolic process"/>
    <property type="evidence" value="ECO:0007669"/>
    <property type="project" value="TreeGrafter"/>
</dbReference>
<evidence type="ECO:0000313" key="6">
    <source>
        <dbReference type="EMBL" id="KAJ8036381.1"/>
    </source>
</evidence>
<dbReference type="EMBL" id="JAIZAY010000009">
    <property type="protein sequence ID" value="KAJ8036381.1"/>
    <property type="molecule type" value="Genomic_DNA"/>
</dbReference>
<feature type="domain" description="Carboxylesterase type B" evidence="5">
    <location>
        <begin position="48"/>
        <end position="390"/>
    </location>
</feature>
<dbReference type="InterPro" id="IPR019826">
    <property type="entry name" value="Carboxylesterase_B_AS"/>
</dbReference>
<organism evidence="6 7">
    <name type="scientific">Holothuria leucospilota</name>
    <name type="common">Black long sea cucumber</name>
    <name type="synonym">Mertensiothuria leucospilota</name>
    <dbReference type="NCBI Taxonomy" id="206669"/>
    <lineage>
        <taxon>Eukaryota</taxon>
        <taxon>Metazoa</taxon>
        <taxon>Echinodermata</taxon>
        <taxon>Eleutherozoa</taxon>
        <taxon>Echinozoa</taxon>
        <taxon>Holothuroidea</taxon>
        <taxon>Aspidochirotacea</taxon>
        <taxon>Aspidochirotida</taxon>
        <taxon>Holothuriidae</taxon>
        <taxon>Holothuria</taxon>
    </lineage>
</organism>
<comment type="similarity">
    <text evidence="1 4">Belongs to the type-B carboxylesterase/lipase family.</text>
</comment>
<evidence type="ECO:0000256" key="3">
    <source>
        <dbReference type="ARBA" id="ARBA00022801"/>
    </source>
</evidence>
<reference evidence="6" key="1">
    <citation type="submission" date="2021-10" db="EMBL/GenBank/DDBJ databases">
        <title>Tropical sea cucumber genome reveals ecological adaptation and Cuvierian tubules defense mechanism.</title>
        <authorList>
            <person name="Chen T."/>
        </authorList>
    </citation>
    <scope>NUCLEOTIDE SEQUENCE</scope>
    <source>
        <strain evidence="6">Nanhai2018</strain>
        <tissue evidence="6">Muscle</tissue>
    </source>
</reference>
<dbReference type="PANTHER" id="PTHR43918">
    <property type="entry name" value="ACETYLCHOLINESTERASE"/>
    <property type="match status" value="1"/>
</dbReference>
<proteinExistence type="inferred from homology"/>
<name>A0A9Q1C1P2_HOLLE</name>
<dbReference type="InterPro" id="IPR002018">
    <property type="entry name" value="CarbesteraseB"/>
</dbReference>
<protein>
    <recommendedName>
        <fullName evidence="4">Carboxylic ester hydrolase</fullName>
        <ecNumber evidence="4">3.1.1.-</ecNumber>
    </recommendedName>
</protein>
<evidence type="ECO:0000256" key="2">
    <source>
        <dbReference type="ARBA" id="ARBA00022487"/>
    </source>
</evidence>
<dbReference type="InterPro" id="IPR029058">
    <property type="entry name" value="AB_hydrolase_fold"/>
</dbReference>
<dbReference type="PANTHER" id="PTHR43918:SF4">
    <property type="entry name" value="CARBOXYLIC ESTER HYDROLASE"/>
    <property type="match status" value="1"/>
</dbReference>
<evidence type="ECO:0000256" key="1">
    <source>
        <dbReference type="ARBA" id="ARBA00005964"/>
    </source>
</evidence>
<keyword evidence="7" id="KW-1185">Reference proteome</keyword>
<dbReference type="OrthoDB" id="6409105at2759"/>
<dbReference type="Gene3D" id="3.40.50.1820">
    <property type="entry name" value="alpha/beta hydrolase"/>
    <property type="match status" value="1"/>
</dbReference>
<gene>
    <name evidence="6" type="ORF">HOLleu_20334</name>
</gene>
<dbReference type="SUPFAM" id="SSF53474">
    <property type="entry name" value="alpha/beta-Hydrolases"/>
    <property type="match status" value="1"/>
</dbReference>
<dbReference type="AlphaFoldDB" id="A0A9Q1C1P2"/>
<dbReference type="GO" id="GO:0006581">
    <property type="term" value="P:acetylcholine catabolic process"/>
    <property type="evidence" value="ECO:0007669"/>
    <property type="project" value="TreeGrafter"/>
</dbReference>
<dbReference type="GO" id="GO:0005886">
    <property type="term" value="C:plasma membrane"/>
    <property type="evidence" value="ECO:0007669"/>
    <property type="project" value="TreeGrafter"/>
</dbReference>
<keyword evidence="3 4" id="KW-0378">Hydrolase</keyword>